<feature type="region of interest" description="Disordered" evidence="1">
    <location>
        <begin position="1"/>
        <end position="45"/>
    </location>
</feature>
<evidence type="ECO:0000256" key="1">
    <source>
        <dbReference type="SAM" id="MobiDB-lite"/>
    </source>
</evidence>
<proteinExistence type="predicted"/>
<dbReference type="GeneID" id="106663121"/>
<dbReference type="Proteomes" id="UP000494040">
    <property type="component" value="Unassembled WGS sequence"/>
</dbReference>
<feature type="compositionally biased region" description="Basic and acidic residues" evidence="1">
    <location>
        <begin position="33"/>
        <end position="45"/>
    </location>
</feature>
<dbReference type="KEGG" id="clec:106663121"/>
<feature type="compositionally biased region" description="Polar residues" evidence="1">
    <location>
        <begin position="595"/>
        <end position="606"/>
    </location>
</feature>
<accession>A0A8I6RJA2</accession>
<protein>
    <submittedName>
        <fullName evidence="2">Uncharacterized protein</fullName>
    </submittedName>
</protein>
<feature type="region of interest" description="Disordered" evidence="1">
    <location>
        <begin position="565"/>
        <end position="607"/>
    </location>
</feature>
<evidence type="ECO:0000313" key="2">
    <source>
        <dbReference type="EnsemblMetazoa" id="XP_014243189.1"/>
    </source>
</evidence>
<name>A0A8I6RJA2_CIMLE</name>
<keyword evidence="3" id="KW-1185">Reference proteome</keyword>
<sequence length="649" mass="74781">MMSKKEGFNGMRKHTKKMEETHESVCSSKMLRRKENQQDNRQHYSMDYRSYESALVKPEKKEKNTLDYMFPGYECRDPRDYYEKSIQSKISTSKTPGTMEQFWEDNFMVCDEKKVKVVEEEKLKEDALHCDEMVRSASLAPHGWVGPPLTVKLKLIDILYMEVTNVGKNPRVLRLHQKALVDNTLKVKVVPGPYYVPQVEVSLGHKRLFPDGNHESLIRENIVPRYPSLIFANYRFTKLQKTRPFIATMEGMNQRFFRFDEFSKDDTDMLPTCKKQIDLPDSWTDIIKLEEPVFRREYRLHRYDEKDEKESHSKGAQSLKVVLPERTDEYSPCERTIIMDKNFVDKKLLYYNPFNEVEPIPKIRHAPSRKNLRSQKSEIWEADSNTELIPTPSPPPVTPPFSPQWQLSTEKPVKFSVEEMDLVSKEKPVKGSCSCDYLSPVPSPEKAFAIPLKQPEIIIYRSPLPSPKHSYIVPAGKLQIKTSILPTQPSKMPSDNRIVQDAAVGSRDALKDLSGSFLDITELPKDNPLLPKLVLKKISDEIEEGHDEKQIGAKEKLLMHPLVSQSSGLSADSEMKCSMKSKGDETREKRPKSHMLTTQLSTTQASKVEDMLRQIENEMTPVQRQMDSIHSSLREAGINLKKTSKESNL</sequence>
<feature type="compositionally biased region" description="Basic and acidic residues" evidence="1">
    <location>
        <begin position="573"/>
        <end position="588"/>
    </location>
</feature>
<dbReference type="AlphaFoldDB" id="A0A8I6RJA2"/>
<reference evidence="2" key="1">
    <citation type="submission" date="2022-01" db="UniProtKB">
        <authorList>
            <consortium name="EnsemblMetazoa"/>
        </authorList>
    </citation>
    <scope>IDENTIFICATION</scope>
</reference>
<evidence type="ECO:0000313" key="3">
    <source>
        <dbReference type="Proteomes" id="UP000494040"/>
    </source>
</evidence>
<dbReference type="EnsemblMetazoa" id="XM_014387703.2">
    <property type="protein sequence ID" value="XP_014243189.1"/>
    <property type="gene ID" value="LOC106663121"/>
</dbReference>
<dbReference type="RefSeq" id="XP_014243189.1">
    <property type="nucleotide sequence ID" value="XM_014387703.2"/>
</dbReference>
<organism evidence="2 3">
    <name type="scientific">Cimex lectularius</name>
    <name type="common">Bed bug</name>
    <name type="synonym">Acanthia lectularia</name>
    <dbReference type="NCBI Taxonomy" id="79782"/>
    <lineage>
        <taxon>Eukaryota</taxon>
        <taxon>Metazoa</taxon>
        <taxon>Ecdysozoa</taxon>
        <taxon>Arthropoda</taxon>
        <taxon>Hexapoda</taxon>
        <taxon>Insecta</taxon>
        <taxon>Pterygota</taxon>
        <taxon>Neoptera</taxon>
        <taxon>Paraneoptera</taxon>
        <taxon>Hemiptera</taxon>
        <taxon>Heteroptera</taxon>
        <taxon>Panheteroptera</taxon>
        <taxon>Cimicomorpha</taxon>
        <taxon>Cimicidae</taxon>
        <taxon>Cimex</taxon>
    </lineage>
</organism>
<dbReference type="OrthoDB" id="10559405at2759"/>